<evidence type="ECO:0000256" key="8">
    <source>
        <dbReference type="ARBA" id="ARBA00022932"/>
    </source>
</evidence>
<keyword evidence="8" id="KW-0239">DNA-directed DNA polymerase</keyword>
<reference evidence="12" key="1">
    <citation type="submission" date="2022-06" db="EMBL/GenBank/DDBJ databases">
        <title>Aquibacillus sp. a new bacterium isolated from soil saline samples.</title>
        <authorList>
            <person name="Galisteo C."/>
            <person name="De La Haba R."/>
            <person name="Sanchez-Porro C."/>
            <person name="Ventosa A."/>
        </authorList>
    </citation>
    <scope>NUCLEOTIDE SEQUENCE</scope>
    <source>
        <strain evidence="12">3ASR75-11</strain>
    </source>
</reference>
<keyword evidence="13" id="KW-1185">Reference proteome</keyword>
<dbReference type="InterPro" id="IPR003141">
    <property type="entry name" value="Pol/His_phosphatase_N"/>
</dbReference>
<evidence type="ECO:0000259" key="11">
    <source>
        <dbReference type="SMART" id="SM00481"/>
    </source>
</evidence>
<dbReference type="Pfam" id="PF01336">
    <property type="entry name" value="tRNA_anti-codon"/>
    <property type="match status" value="1"/>
</dbReference>
<keyword evidence="5 12" id="KW-0808">Transferase</keyword>
<dbReference type="NCBIfam" id="NF004226">
    <property type="entry name" value="PRK05673.1"/>
    <property type="match status" value="1"/>
</dbReference>
<protein>
    <recommendedName>
        <fullName evidence="4">DNA polymerase III subunit alpha</fullName>
        <ecNumber evidence="3">2.7.7.7</ecNumber>
    </recommendedName>
</protein>
<dbReference type="AlphaFoldDB" id="A0A9X3WV52"/>
<evidence type="ECO:0000256" key="10">
    <source>
        <dbReference type="ARBA" id="ARBA00049244"/>
    </source>
</evidence>
<evidence type="ECO:0000256" key="4">
    <source>
        <dbReference type="ARBA" id="ARBA00019114"/>
    </source>
</evidence>
<dbReference type="EMBL" id="JAMQKB010000003">
    <property type="protein sequence ID" value="MDC3423989.1"/>
    <property type="molecule type" value="Genomic_DNA"/>
</dbReference>
<keyword evidence="7" id="KW-0235">DNA replication</keyword>
<dbReference type="Gene3D" id="1.10.150.870">
    <property type="match status" value="1"/>
</dbReference>
<accession>A0A9X3WV52</accession>
<evidence type="ECO:0000256" key="3">
    <source>
        <dbReference type="ARBA" id="ARBA00012417"/>
    </source>
</evidence>
<dbReference type="RefSeq" id="WP_272435778.1">
    <property type="nucleotide sequence ID" value="NZ_JAMQKB010000003.1"/>
</dbReference>
<dbReference type="InterPro" id="IPR041931">
    <property type="entry name" value="DNA_pol3_alpha_thumb_dom"/>
</dbReference>
<dbReference type="GO" id="GO:0003887">
    <property type="term" value="F:DNA-directed DNA polymerase activity"/>
    <property type="evidence" value="ECO:0007669"/>
    <property type="project" value="UniProtKB-KW"/>
</dbReference>
<dbReference type="GO" id="GO:0003676">
    <property type="term" value="F:nucleic acid binding"/>
    <property type="evidence" value="ECO:0007669"/>
    <property type="project" value="InterPro"/>
</dbReference>
<evidence type="ECO:0000256" key="6">
    <source>
        <dbReference type="ARBA" id="ARBA00022695"/>
    </source>
</evidence>
<evidence type="ECO:0000256" key="7">
    <source>
        <dbReference type="ARBA" id="ARBA00022705"/>
    </source>
</evidence>
<dbReference type="InterPro" id="IPR016195">
    <property type="entry name" value="Pol/histidinol_Pase-like"/>
</dbReference>
<evidence type="ECO:0000256" key="9">
    <source>
        <dbReference type="ARBA" id="ARBA00025611"/>
    </source>
</evidence>
<evidence type="ECO:0000256" key="1">
    <source>
        <dbReference type="ARBA" id="ARBA00004496"/>
    </source>
</evidence>
<dbReference type="InterPro" id="IPR029460">
    <property type="entry name" value="DNAPol_HHH"/>
</dbReference>
<dbReference type="Pfam" id="PF14579">
    <property type="entry name" value="HHH_6"/>
    <property type="match status" value="1"/>
</dbReference>
<dbReference type="CDD" id="cd04485">
    <property type="entry name" value="DnaE_OBF"/>
    <property type="match status" value="1"/>
</dbReference>
<dbReference type="NCBIfam" id="TIGR00594">
    <property type="entry name" value="polc"/>
    <property type="match status" value="1"/>
</dbReference>
<comment type="catalytic activity">
    <reaction evidence="10">
        <text>DNA(n) + a 2'-deoxyribonucleoside 5'-triphosphate = DNA(n+1) + diphosphate</text>
        <dbReference type="Rhea" id="RHEA:22508"/>
        <dbReference type="Rhea" id="RHEA-COMP:17339"/>
        <dbReference type="Rhea" id="RHEA-COMP:17340"/>
        <dbReference type="ChEBI" id="CHEBI:33019"/>
        <dbReference type="ChEBI" id="CHEBI:61560"/>
        <dbReference type="ChEBI" id="CHEBI:173112"/>
        <dbReference type="EC" id="2.7.7.7"/>
    </reaction>
</comment>
<dbReference type="Pfam" id="PF02811">
    <property type="entry name" value="PHP"/>
    <property type="match status" value="1"/>
</dbReference>
<dbReference type="GO" id="GO:0008408">
    <property type="term" value="F:3'-5' exonuclease activity"/>
    <property type="evidence" value="ECO:0007669"/>
    <property type="project" value="InterPro"/>
</dbReference>
<proteinExistence type="inferred from homology"/>
<dbReference type="Gene3D" id="3.20.20.140">
    <property type="entry name" value="Metal-dependent hydrolases"/>
    <property type="match status" value="1"/>
</dbReference>
<evidence type="ECO:0000256" key="5">
    <source>
        <dbReference type="ARBA" id="ARBA00022679"/>
    </source>
</evidence>
<dbReference type="GO" id="GO:0005737">
    <property type="term" value="C:cytoplasm"/>
    <property type="evidence" value="ECO:0007669"/>
    <property type="project" value="UniProtKB-SubCell"/>
</dbReference>
<dbReference type="InterPro" id="IPR004013">
    <property type="entry name" value="PHP_dom"/>
</dbReference>
<dbReference type="InterPro" id="IPR004365">
    <property type="entry name" value="NA-bd_OB_tRNA"/>
</dbReference>
<dbReference type="InterPro" id="IPR004805">
    <property type="entry name" value="DnaE2/DnaE/PolC"/>
</dbReference>
<dbReference type="PANTHER" id="PTHR32294">
    <property type="entry name" value="DNA POLYMERASE III SUBUNIT ALPHA"/>
    <property type="match status" value="1"/>
</dbReference>
<dbReference type="PANTHER" id="PTHR32294:SF0">
    <property type="entry name" value="DNA POLYMERASE III SUBUNIT ALPHA"/>
    <property type="match status" value="1"/>
</dbReference>
<gene>
    <name evidence="12" type="primary">dnaE</name>
    <name evidence="12" type="ORF">NC797_05640</name>
</gene>
<dbReference type="Gene3D" id="1.10.10.1600">
    <property type="entry name" value="Bacterial DNA polymerase III alpha subunit, thumb domain"/>
    <property type="match status" value="1"/>
</dbReference>
<comment type="function">
    <text evidence="9">DNA polymerase III is a complex, multichain enzyme responsible for most of the replicative synthesis in bacteria. This DNA polymerase also exhibits 3' to 5' exonuclease activity. The alpha chain is the DNA polymerase.</text>
</comment>
<keyword evidence="6 12" id="KW-0548">Nucleotidyltransferase</keyword>
<evidence type="ECO:0000313" key="12">
    <source>
        <dbReference type="EMBL" id="MDC3423989.1"/>
    </source>
</evidence>
<comment type="caution">
    <text evidence="12">The sequence shown here is derived from an EMBL/GenBank/DDBJ whole genome shotgun (WGS) entry which is preliminary data.</text>
</comment>
<dbReference type="InterPro" id="IPR011708">
    <property type="entry name" value="DNA_pol3_alpha_NTPase_dom"/>
</dbReference>
<dbReference type="SMART" id="SM00481">
    <property type="entry name" value="POLIIIAc"/>
    <property type="match status" value="1"/>
</dbReference>
<dbReference type="Pfam" id="PF17657">
    <property type="entry name" value="DNA_pol3_finger"/>
    <property type="match status" value="1"/>
</dbReference>
<evidence type="ECO:0000256" key="2">
    <source>
        <dbReference type="ARBA" id="ARBA00009496"/>
    </source>
</evidence>
<evidence type="ECO:0000313" key="13">
    <source>
        <dbReference type="Proteomes" id="UP001145050"/>
    </source>
</evidence>
<comment type="subcellular location">
    <subcellularLocation>
        <location evidence="1">Cytoplasm</location>
    </subcellularLocation>
</comment>
<name>A0A9X3WV52_9BACI</name>
<comment type="similarity">
    <text evidence="2">Belongs to the DNA polymerase type-C family. DnaE subfamily.</text>
</comment>
<dbReference type="Pfam" id="PF07733">
    <property type="entry name" value="DNA_pol3_alpha"/>
    <property type="match status" value="1"/>
</dbReference>
<dbReference type="SUPFAM" id="SSF89550">
    <property type="entry name" value="PHP domain-like"/>
    <property type="match status" value="1"/>
</dbReference>
<organism evidence="12 13">
    <name type="scientific">Terrihalobacillus insolitus</name>
    <dbReference type="NCBI Taxonomy" id="2950438"/>
    <lineage>
        <taxon>Bacteria</taxon>
        <taxon>Bacillati</taxon>
        <taxon>Bacillota</taxon>
        <taxon>Bacilli</taxon>
        <taxon>Bacillales</taxon>
        <taxon>Bacillaceae</taxon>
        <taxon>Terrihalobacillus</taxon>
    </lineage>
</organism>
<dbReference type="GO" id="GO:0006260">
    <property type="term" value="P:DNA replication"/>
    <property type="evidence" value="ECO:0007669"/>
    <property type="project" value="UniProtKB-KW"/>
</dbReference>
<dbReference type="InterPro" id="IPR040982">
    <property type="entry name" value="DNA_pol3_finger"/>
</dbReference>
<feature type="domain" description="Polymerase/histidinol phosphatase N-terminal" evidence="11">
    <location>
        <begin position="4"/>
        <end position="71"/>
    </location>
</feature>
<dbReference type="Proteomes" id="UP001145050">
    <property type="component" value="Unassembled WGS sequence"/>
</dbReference>
<dbReference type="EC" id="2.7.7.7" evidence="3"/>
<sequence>MGYTHLQVRSGYSLMKSSITIEKLVEKAKSLGFDALAITDENVLHGAIPFYQACLKAGMKPIIGMAVNVSDNESEKASFILLAKNNRGYKNLLKLSSYIQLKQLDWINRDDLAQYTGGIIGILLVESTPIPAYLGKDEKEKARAYVSEWKNIYKERDFYLGVQDHGQETERQSQQIVNHNQSQLDAPVVAINDVRYLEPTDHLAFDCLQAIRNGEKWSRSAANASTKNKYLKSEEEMVSMYGGFWPELLENTMEIAKKCTLNLDLGKRMIPSYPVPTGETADTFLEKLCRESLVTTYDNKMSTEIEERLTSELTVIKKMKFSDYFLIVWDFILFAKKQRIIVGPGRGSAAGSLVAYLLGITEVDPVKYGLLFERFLNPERITMPDIDVDFSDHRRDEVIQYVKNKYGFEHVAQIITYGTFAARSVLRELIKTMEIDKQDAAFILKEIPNHASNSIVQSVKASDALTSYVKQSEKLQRLFKIAAKLEGLPRHVSTHAAGVVISQEPLVEHVPLTVGHNDVALTQFAMNELEAIGLLKMDFLGLRNLTLLEQVVSAIAKNENKRLDIKNIPFDDRNTFAILQEGRTNGIFQLESQGMQGVLRSLLPSDFEDIVAVNALYRPGPMEYIPVYIKRKHGQEAITYPHPDLKPILGKTYGVLVYQEQIMQIANMMAGFSLGQADILRRAVSKKQKEKMHEQRENFIAGCLTNGYEESVAEEVFDWIVRFSNYGFNRSHAVAYSMIAFQLAYLKAHYPTYFLAELMSSLASQEDKVRMYVKEAKELGIEMLAPSINRSSGRFTVENKRIRMGLSSIKGVGMQAVSEIIRARKEGSFKHIFDFCLRVSAKIVNRSVMESLILAGAFDETYPNRASLMATIDQAMEQGELFREFEDQPSLFMSDIQLDVSYVEMEPFTPMKYLSFEKSVLGLYVSSHPLSDYRGKLRASGYLALADSKKFLQQRNQKSAAVVLEIKAIRTKRGDPMAFLILGDESNEVDAVLFPELYRNVHRWLKEEMLVLFTGKIEQRNGRLQWVLSEIIPFEKEEIEQQNKQKLFIKVMEQNDRDVLVDLKQIAAEIPGETPVIIYHEKTKSAYQLSGDYNVKLTKTCLNHLYHAFGKSNVVIRNS</sequence>